<proteinExistence type="predicted"/>
<feature type="region of interest" description="Disordered" evidence="1">
    <location>
        <begin position="124"/>
        <end position="144"/>
    </location>
</feature>
<feature type="region of interest" description="Disordered" evidence="1">
    <location>
        <begin position="1"/>
        <end position="111"/>
    </location>
</feature>
<evidence type="ECO:0000256" key="1">
    <source>
        <dbReference type="SAM" id="MobiDB-lite"/>
    </source>
</evidence>
<dbReference type="eggNOG" id="COG4886">
    <property type="taxonomic scope" value="Bacteria"/>
</dbReference>
<dbReference type="EMBL" id="CP001277">
    <property type="protein sequence ID" value="ACQ67223.1"/>
    <property type="molecule type" value="Genomic_DNA"/>
</dbReference>
<dbReference type="AlphaFoldDB" id="C4K3T0"/>
<dbReference type="Proteomes" id="UP000002334">
    <property type="component" value="Chromosome"/>
</dbReference>
<feature type="compositionally biased region" description="Polar residues" evidence="1">
    <location>
        <begin position="17"/>
        <end position="26"/>
    </location>
</feature>
<reference evidence="2 3" key="1">
    <citation type="journal article" date="2009" name="Proc. Natl. Acad. Sci. U.S.A.">
        <title>Hamiltonella defensa, genome evolution of protective bacterial endosymbiont from pathogenic ancestors.</title>
        <authorList>
            <person name="Degnan P.H."/>
            <person name="Yu Y."/>
            <person name="Sisneros N."/>
            <person name="Wing R.A."/>
            <person name="Moran N.A."/>
        </authorList>
    </citation>
    <scope>NUCLEOTIDE SEQUENCE [LARGE SCALE GENOMIC DNA]</scope>
    <source>
        <strain evidence="3">5AT</strain>
    </source>
</reference>
<protein>
    <submittedName>
        <fullName evidence="2">Uncharacterized protein</fullName>
    </submittedName>
</protein>
<evidence type="ECO:0000313" key="2">
    <source>
        <dbReference type="EMBL" id="ACQ67223.1"/>
    </source>
</evidence>
<organism evidence="2 3">
    <name type="scientific">Hamiltonella defensa subsp. Acyrthosiphon pisum (strain 5AT)</name>
    <dbReference type="NCBI Taxonomy" id="572265"/>
    <lineage>
        <taxon>Bacteria</taxon>
        <taxon>Pseudomonadati</taxon>
        <taxon>Pseudomonadota</taxon>
        <taxon>Gammaproteobacteria</taxon>
        <taxon>Enterobacterales</taxon>
        <taxon>Enterobacteriaceae</taxon>
        <taxon>aphid secondary symbionts</taxon>
        <taxon>Candidatus Williamhamiltonella</taxon>
    </lineage>
</organism>
<dbReference type="InterPro" id="IPR032675">
    <property type="entry name" value="LRR_dom_sf"/>
</dbReference>
<keyword evidence="3" id="KW-1185">Reference proteome</keyword>
<evidence type="ECO:0000313" key="3">
    <source>
        <dbReference type="Proteomes" id="UP000002334"/>
    </source>
</evidence>
<gene>
    <name evidence="2" type="ordered locus">HDEF_0469</name>
</gene>
<sequence length="449" mass="50377">MFEGLIIKKPSEKAFESLQSVTNTTEPEAKRPSPKATSTEGKKRPPAVPEKTAKTAKTKKEYDRLKQKHEANLLSKSVAPELQKPVLPRATSTEGKKIPPSVPEKTGETKQKYKELKQKHEANLLSKSVAPERQKPPVPPRTRTKNKFLQDKLDEVARTGKLDCKGITDESLIHSALRKIRKAGLPIRTLDLSECHLTRFPTLLLEKDFNHISSLQLNDNPNLTQLPHNMDTLLPKLAHLNISRTGINPIDSVGIFRLLSTSHLFIIELDGTPVTADEYRDKMTSIFEQNKRLVGNTVKLSKDRSIKVFSSHCKSISSELRAQREGLLKSAPGVELIMPFSQSKGRFFIALPSGICSGISTAISLSVLADERVEGFLKKLYPDPSEGQRKGKINLPYVHELNELQSRVGTLRNVKQYLKERNIEYKILNRFKAEDAAENLKSTVAFLQN</sequence>
<accession>C4K3T0</accession>
<dbReference type="SUPFAM" id="SSF52058">
    <property type="entry name" value="L domain-like"/>
    <property type="match status" value="1"/>
</dbReference>
<dbReference type="RefSeq" id="WP_012738180.1">
    <property type="nucleotide sequence ID" value="NC_012751.1"/>
</dbReference>
<feature type="compositionally biased region" description="Basic and acidic residues" evidence="1">
    <location>
        <begin position="58"/>
        <end position="71"/>
    </location>
</feature>
<dbReference type="GeneID" id="66260362"/>
<name>C4K3T0_HAMD5</name>
<dbReference type="Gene3D" id="3.80.10.10">
    <property type="entry name" value="Ribonuclease Inhibitor"/>
    <property type="match status" value="1"/>
</dbReference>
<dbReference type="HOGENOM" id="CLU_609380_0_0_6"/>
<dbReference type="KEGG" id="hde:HDEF_0469"/>